<gene>
    <name evidence="1" type="ORF">EAH84_03350</name>
</gene>
<reference evidence="1 2" key="1">
    <citation type="journal article" date="2019" name="Environ. Microbiol.">
        <title>Species interactions and distinct microbial communities in high Arctic permafrost affected cryosols are associated with the CH4 and CO2 gas fluxes.</title>
        <authorList>
            <person name="Altshuler I."/>
            <person name="Hamel J."/>
            <person name="Turney S."/>
            <person name="Magnuson E."/>
            <person name="Levesque R."/>
            <person name="Greer C."/>
            <person name="Whyte L.G."/>
        </authorList>
    </citation>
    <scope>NUCLEOTIDE SEQUENCE [LARGE SCALE GENOMIC DNA]</scope>
    <source>
        <strain evidence="1 2">S5.1</strain>
    </source>
</reference>
<evidence type="ECO:0000313" key="1">
    <source>
        <dbReference type="EMBL" id="TPG14357.1"/>
    </source>
</evidence>
<dbReference type="AlphaFoldDB" id="A0A502CMD6"/>
<name>A0A502CMD6_9SPHN</name>
<dbReference type="Proteomes" id="UP000318413">
    <property type="component" value="Unassembled WGS sequence"/>
</dbReference>
<protein>
    <submittedName>
        <fullName evidence="1">Uncharacterized protein</fullName>
    </submittedName>
</protein>
<proteinExistence type="predicted"/>
<dbReference type="OrthoDB" id="7582388at2"/>
<dbReference type="EMBL" id="RCZK01000002">
    <property type="protein sequence ID" value="TPG14357.1"/>
    <property type="molecule type" value="Genomic_DNA"/>
</dbReference>
<evidence type="ECO:0000313" key="2">
    <source>
        <dbReference type="Proteomes" id="UP000318413"/>
    </source>
</evidence>
<accession>A0A502CMD6</accession>
<comment type="caution">
    <text evidence="1">The sequence shown here is derived from an EMBL/GenBank/DDBJ whole genome shotgun (WGS) entry which is preliminary data.</text>
</comment>
<sequence length="94" mass="9905">MLACARPGLEVPVDKQVPVAVVVKDRPPAELTRCAERPEGLPEDPALIAQIPNKVRAGIIRLAKAFGANAAQLDRLIDWNAPGTCADNATPSGK</sequence>
<organism evidence="1 2">
    <name type="scientific">Sphingomonas oligophenolica</name>
    <dbReference type="NCBI Taxonomy" id="301154"/>
    <lineage>
        <taxon>Bacteria</taxon>
        <taxon>Pseudomonadati</taxon>
        <taxon>Pseudomonadota</taxon>
        <taxon>Alphaproteobacteria</taxon>
        <taxon>Sphingomonadales</taxon>
        <taxon>Sphingomonadaceae</taxon>
        <taxon>Sphingomonas</taxon>
    </lineage>
</organism>
<keyword evidence="2" id="KW-1185">Reference proteome</keyword>